<reference evidence="11 12" key="1">
    <citation type="submission" date="2016-01" db="EMBL/GenBank/DDBJ databases">
        <title>The draft genome sequence of Aquimarina sp. RZW4-3-2.</title>
        <authorList>
            <person name="Wang Y."/>
        </authorList>
    </citation>
    <scope>NUCLEOTIDE SEQUENCE [LARGE SCALE GENOMIC DNA]</scope>
    <source>
        <strain evidence="11 12">RZW4-3-2</strain>
    </source>
</reference>
<dbReference type="AlphaFoldDB" id="A0A163APX4"/>
<feature type="active site" evidence="8">
    <location>
        <position position="364"/>
    </location>
</feature>
<keyword evidence="4 7" id="KW-0808">Transferase</keyword>
<dbReference type="InterPro" id="IPR010953">
    <property type="entry name" value="Citrate_synthase_typ-I"/>
</dbReference>
<evidence type="ECO:0000256" key="9">
    <source>
        <dbReference type="RuleBase" id="RU003370"/>
    </source>
</evidence>
<dbReference type="PANTHER" id="PTHR42871:SF1">
    <property type="entry name" value="CITRATE SYNTHASE"/>
    <property type="match status" value="1"/>
</dbReference>
<comment type="pathway">
    <text evidence="1 9">Carbohydrate metabolism; tricarboxylic acid cycle; isocitrate from oxaloacetate: step 1/2.</text>
</comment>
<dbReference type="RefSeq" id="WP_066314436.1">
    <property type="nucleotide sequence ID" value="NZ_CANLSS010000008.1"/>
</dbReference>
<gene>
    <name evidence="11" type="primary">gltA</name>
    <name evidence="11" type="ORF">AWE51_07095</name>
</gene>
<dbReference type="SUPFAM" id="SSF48256">
    <property type="entry name" value="Citrate synthase"/>
    <property type="match status" value="1"/>
</dbReference>
<evidence type="ECO:0000256" key="2">
    <source>
        <dbReference type="ARBA" id="ARBA00010566"/>
    </source>
</evidence>
<dbReference type="Gene3D" id="1.10.580.10">
    <property type="entry name" value="Citrate Synthase, domain 1"/>
    <property type="match status" value="1"/>
</dbReference>
<keyword evidence="3 9" id="KW-0816">Tricarboxylic acid cycle</keyword>
<dbReference type="CDD" id="cd06114">
    <property type="entry name" value="EcCS_like"/>
    <property type="match status" value="1"/>
</dbReference>
<dbReference type="NCBIfam" id="TIGR01798">
    <property type="entry name" value="cit_synth_I"/>
    <property type="match status" value="1"/>
</dbReference>
<evidence type="ECO:0000256" key="7">
    <source>
        <dbReference type="PIRNR" id="PIRNR001369"/>
    </source>
</evidence>
<feature type="active site" evidence="8">
    <location>
        <position position="307"/>
    </location>
</feature>
<protein>
    <recommendedName>
        <fullName evidence="6 7">Citrate synthase</fullName>
    </recommendedName>
</protein>
<evidence type="ECO:0000256" key="8">
    <source>
        <dbReference type="PIRSR" id="PIRSR001369-1"/>
    </source>
</evidence>
<evidence type="ECO:0000256" key="10">
    <source>
        <dbReference type="RuleBase" id="RU003406"/>
    </source>
</evidence>
<dbReference type="InterPro" id="IPR036969">
    <property type="entry name" value="Citrate_synthase_sf"/>
</dbReference>
<dbReference type="InterPro" id="IPR016143">
    <property type="entry name" value="Citrate_synth-like_sm_a-sub"/>
</dbReference>
<dbReference type="OrthoDB" id="9800864at2"/>
<evidence type="ECO:0000313" key="11">
    <source>
        <dbReference type="EMBL" id="KZS40710.1"/>
    </source>
</evidence>
<sequence>MSKTATLEIDGKKYEFPIIEGTENELGIDIKTLRGATGGVTTIDPGYKNTGSCESAITFLDGEKGILRYRGYSIEELAEKADFLEVCYLLIFGNLPTATELEKFDKDIKEESHVDEDMKKILDGFPKSAHPMGVLSSLTSALIAFNPGSVDVDSEEEMYNAIVKILAKFPVLAAWTMRKRKSLPLDYGDSSLGYVENLHKMMFARPNKTYEANKIVNDALDKLLILHADHEQNCSTSTVRIVGSSHAGLFASLSAGISALWGPLHGGANQAVIEMLEAIKEDGGDTAKYINKAKDKEDSFRLMGFGHRVYKNFDPRAKIIKKSAEEVLGNLGIEDPVLDIAKGLSEVALKDEYFVQRKLYPNVDFYSGIIYRALGIPTEMFTVMFALGRLPGWIAQWREMRLRKEPIGRPRQIYIGENHRDFKEISER</sequence>
<comment type="catalytic activity">
    <reaction evidence="5 9">
        <text>oxaloacetate + acetyl-CoA + H2O = citrate + CoA + H(+)</text>
        <dbReference type="Rhea" id="RHEA:16845"/>
        <dbReference type="ChEBI" id="CHEBI:15377"/>
        <dbReference type="ChEBI" id="CHEBI:15378"/>
        <dbReference type="ChEBI" id="CHEBI:16452"/>
        <dbReference type="ChEBI" id="CHEBI:16947"/>
        <dbReference type="ChEBI" id="CHEBI:57287"/>
        <dbReference type="ChEBI" id="CHEBI:57288"/>
        <dbReference type="EC" id="2.3.3.16"/>
    </reaction>
</comment>
<organism evidence="11 12">
    <name type="scientific">Aquimarina aggregata</name>
    <dbReference type="NCBI Taxonomy" id="1642818"/>
    <lineage>
        <taxon>Bacteria</taxon>
        <taxon>Pseudomonadati</taxon>
        <taxon>Bacteroidota</taxon>
        <taxon>Flavobacteriia</taxon>
        <taxon>Flavobacteriales</taxon>
        <taxon>Flavobacteriaceae</taxon>
        <taxon>Aquimarina</taxon>
    </lineage>
</organism>
<dbReference type="PROSITE" id="PS00480">
    <property type="entry name" value="CITRATE_SYNTHASE"/>
    <property type="match status" value="1"/>
</dbReference>
<name>A0A163APX4_9FLAO</name>
<dbReference type="FunFam" id="1.10.230.10:FF:000002">
    <property type="entry name" value="Citrate synthase"/>
    <property type="match status" value="1"/>
</dbReference>
<dbReference type="PIRSF" id="PIRSF001369">
    <property type="entry name" value="Citrate_synth"/>
    <property type="match status" value="1"/>
</dbReference>
<dbReference type="GO" id="GO:0005737">
    <property type="term" value="C:cytoplasm"/>
    <property type="evidence" value="ECO:0007669"/>
    <property type="project" value="InterPro"/>
</dbReference>
<evidence type="ECO:0000256" key="4">
    <source>
        <dbReference type="ARBA" id="ARBA00022679"/>
    </source>
</evidence>
<evidence type="ECO:0000256" key="5">
    <source>
        <dbReference type="ARBA" id="ARBA00049288"/>
    </source>
</evidence>
<proteinExistence type="inferred from homology"/>
<dbReference type="Gene3D" id="1.10.230.10">
    <property type="entry name" value="Cytochrome P450-Terp, domain 2"/>
    <property type="match status" value="1"/>
</dbReference>
<dbReference type="STRING" id="1642818.AWE51_07095"/>
<dbReference type="PANTHER" id="PTHR42871">
    <property type="entry name" value="CITRATE SYNTHASE"/>
    <property type="match status" value="1"/>
</dbReference>
<dbReference type="Proteomes" id="UP000076715">
    <property type="component" value="Unassembled WGS sequence"/>
</dbReference>
<dbReference type="GO" id="GO:0006099">
    <property type="term" value="P:tricarboxylic acid cycle"/>
    <property type="evidence" value="ECO:0007669"/>
    <property type="project" value="UniProtKB-UniRule"/>
</dbReference>
<dbReference type="UniPathway" id="UPA00223">
    <property type="reaction ID" value="UER00717"/>
</dbReference>
<evidence type="ECO:0000313" key="12">
    <source>
        <dbReference type="Proteomes" id="UP000076715"/>
    </source>
</evidence>
<keyword evidence="12" id="KW-1185">Reference proteome</keyword>
<evidence type="ECO:0000256" key="1">
    <source>
        <dbReference type="ARBA" id="ARBA00004751"/>
    </source>
</evidence>
<dbReference type="GO" id="GO:0036440">
    <property type="term" value="F:citrate synthase activity"/>
    <property type="evidence" value="ECO:0007669"/>
    <property type="project" value="UniProtKB-EC"/>
</dbReference>
<dbReference type="Pfam" id="PF00285">
    <property type="entry name" value="Citrate_synt"/>
    <property type="match status" value="1"/>
</dbReference>
<dbReference type="InterPro" id="IPR016142">
    <property type="entry name" value="Citrate_synth-like_lrg_a-sub"/>
</dbReference>
<dbReference type="InterPro" id="IPR019810">
    <property type="entry name" value="Citrate_synthase_AS"/>
</dbReference>
<comment type="similarity">
    <text evidence="2 7 10">Belongs to the citrate synthase family.</text>
</comment>
<dbReference type="InterPro" id="IPR002020">
    <property type="entry name" value="Citrate_synthase"/>
</dbReference>
<dbReference type="Gene3D" id="2.20.28.60">
    <property type="match status" value="1"/>
</dbReference>
<dbReference type="EMBL" id="LQRT01000013">
    <property type="protein sequence ID" value="KZS40710.1"/>
    <property type="molecule type" value="Genomic_DNA"/>
</dbReference>
<evidence type="ECO:0000256" key="6">
    <source>
        <dbReference type="NCBIfam" id="TIGR01798"/>
    </source>
</evidence>
<dbReference type="PRINTS" id="PR00143">
    <property type="entry name" value="CITRTSNTHASE"/>
</dbReference>
<comment type="caution">
    <text evidence="11">The sequence shown here is derived from an EMBL/GenBank/DDBJ whole genome shotgun (WGS) entry which is preliminary data.</text>
</comment>
<accession>A0A163APX4</accession>
<dbReference type="InterPro" id="IPR024176">
    <property type="entry name" value="Citrate_synthase_bac-typ"/>
</dbReference>
<dbReference type="NCBIfam" id="NF004126">
    <property type="entry name" value="PRK05614.1"/>
    <property type="match status" value="1"/>
</dbReference>
<evidence type="ECO:0000256" key="3">
    <source>
        <dbReference type="ARBA" id="ARBA00022532"/>
    </source>
</evidence>